<keyword evidence="1" id="KW-0812">Transmembrane</keyword>
<feature type="transmembrane region" description="Helical" evidence="1">
    <location>
        <begin position="45"/>
        <end position="68"/>
    </location>
</feature>
<name>A0A915CR96_9BILA</name>
<evidence type="ECO:0000313" key="2">
    <source>
        <dbReference type="Proteomes" id="UP000887574"/>
    </source>
</evidence>
<keyword evidence="1" id="KW-1133">Transmembrane helix</keyword>
<protein>
    <submittedName>
        <fullName evidence="3">Uncharacterized protein</fullName>
    </submittedName>
</protein>
<dbReference type="Proteomes" id="UP000887574">
    <property type="component" value="Unplaced"/>
</dbReference>
<keyword evidence="2" id="KW-1185">Reference proteome</keyword>
<dbReference type="WBParaSite" id="jg11288">
    <property type="protein sequence ID" value="jg11288"/>
    <property type="gene ID" value="jg11288"/>
</dbReference>
<dbReference type="AlphaFoldDB" id="A0A915CR96"/>
<reference evidence="3" key="1">
    <citation type="submission" date="2022-11" db="UniProtKB">
        <authorList>
            <consortium name="WormBaseParasite"/>
        </authorList>
    </citation>
    <scope>IDENTIFICATION</scope>
</reference>
<proteinExistence type="predicted"/>
<evidence type="ECO:0000313" key="3">
    <source>
        <dbReference type="WBParaSite" id="jg11288"/>
    </source>
</evidence>
<feature type="transmembrane region" description="Helical" evidence="1">
    <location>
        <begin position="208"/>
        <end position="229"/>
    </location>
</feature>
<accession>A0A915CR96</accession>
<keyword evidence="1" id="KW-0472">Membrane</keyword>
<feature type="transmembrane region" description="Helical" evidence="1">
    <location>
        <begin position="171"/>
        <end position="196"/>
    </location>
</feature>
<feature type="transmembrane region" description="Helical" evidence="1">
    <location>
        <begin position="89"/>
        <end position="113"/>
    </location>
</feature>
<feature type="transmembrane region" description="Helical" evidence="1">
    <location>
        <begin position="143"/>
        <end position="159"/>
    </location>
</feature>
<organism evidence="2 3">
    <name type="scientific">Ditylenchus dipsaci</name>
    <dbReference type="NCBI Taxonomy" id="166011"/>
    <lineage>
        <taxon>Eukaryota</taxon>
        <taxon>Metazoa</taxon>
        <taxon>Ecdysozoa</taxon>
        <taxon>Nematoda</taxon>
        <taxon>Chromadorea</taxon>
        <taxon>Rhabditida</taxon>
        <taxon>Tylenchina</taxon>
        <taxon>Tylenchomorpha</taxon>
        <taxon>Sphaerularioidea</taxon>
        <taxon>Anguinidae</taxon>
        <taxon>Anguininae</taxon>
        <taxon>Ditylenchus</taxon>
    </lineage>
</organism>
<sequence length="265" mass="30041">MLLSLADNSTTIRPYLGVLVPVEEGITAAAELVTATLMNYLLYSISYLTVVSVTYVTIAPIPVIFVTLDRCWALKHYGEKMDGTPFKMLVANIFTIVFASFISIAFFCVVDWFNLKSKFSDCTDFFCSIFSGKVVINVYAKDFFGSINIICSGYFFFLLSREKSINIKNTIVKAILIIEILFVLIPTYSCTFYKILTGLFPFYILGPYVVMLCMIDAACGSIIYTIVFVRRKRKVKIRSITIIGKYPPLKLRQHHYLSQAALKRL</sequence>
<evidence type="ECO:0000256" key="1">
    <source>
        <dbReference type="SAM" id="Phobius"/>
    </source>
</evidence>